<evidence type="ECO:0000256" key="10">
    <source>
        <dbReference type="ARBA" id="ARBA00042102"/>
    </source>
</evidence>
<feature type="domain" description="Pyridoxamine kinase/Phosphomethylpyrimidine kinase" evidence="12">
    <location>
        <begin position="14"/>
        <end position="260"/>
    </location>
</feature>
<gene>
    <name evidence="13" type="ORF">AJGP001_15585</name>
</gene>
<dbReference type="PANTHER" id="PTHR20858">
    <property type="entry name" value="PHOSPHOMETHYLPYRIMIDINE KINASE"/>
    <property type="match status" value="1"/>
</dbReference>
<evidence type="ECO:0000256" key="2">
    <source>
        <dbReference type="ARBA" id="ARBA00000565"/>
    </source>
</evidence>
<dbReference type="GO" id="GO:0016301">
    <property type="term" value="F:kinase activity"/>
    <property type="evidence" value="ECO:0007669"/>
    <property type="project" value="UniProtKB-KW"/>
</dbReference>
<comment type="pathway">
    <text evidence="9">Cofactor biosynthesis; thiamine diphosphate biosynthesis; 4-amino-2-methyl-5-diphosphomethylpyrimidine from 5-amino-1-(5-phospho-D-ribosyl)imidazole: step 2/3.</text>
</comment>
<organism evidence="13 14">
    <name type="scientific">Planococcus faecalis</name>
    <dbReference type="NCBI Taxonomy" id="1598147"/>
    <lineage>
        <taxon>Bacteria</taxon>
        <taxon>Bacillati</taxon>
        <taxon>Bacillota</taxon>
        <taxon>Bacilli</taxon>
        <taxon>Bacillales</taxon>
        <taxon>Caryophanaceae</taxon>
        <taxon>Planococcus</taxon>
    </lineage>
</organism>
<dbReference type="NCBIfam" id="TIGR00097">
    <property type="entry name" value="HMP-P_kinase"/>
    <property type="match status" value="1"/>
</dbReference>
<dbReference type="EC" id="2.7.1.49" evidence="5"/>
<proteinExistence type="inferred from homology"/>
<protein>
    <recommendedName>
        <fullName evidence="7">Hydroxymethylpyrimidine/phosphomethylpyrimidine kinase</fullName>
        <ecNumber evidence="5">2.7.1.49</ecNumber>
        <ecNumber evidence="6">2.7.4.7</ecNumber>
    </recommendedName>
    <alternativeName>
        <fullName evidence="10">Hydroxymethylpyrimidine kinase</fullName>
    </alternativeName>
    <alternativeName>
        <fullName evidence="11">Hydroxymethylpyrimidine phosphate kinase</fullName>
    </alternativeName>
</protein>
<dbReference type="RefSeq" id="WP_071152706.1">
    <property type="nucleotide sequence ID" value="NZ_CP019401.1"/>
</dbReference>
<dbReference type="InterPro" id="IPR029056">
    <property type="entry name" value="Ribokinase-like"/>
</dbReference>
<dbReference type="InterPro" id="IPR004399">
    <property type="entry name" value="HMP/HMP-P_kinase_dom"/>
</dbReference>
<dbReference type="Pfam" id="PF08543">
    <property type="entry name" value="Phos_pyr_kin"/>
    <property type="match status" value="1"/>
</dbReference>
<keyword evidence="14" id="KW-1185">Reference proteome</keyword>
<keyword evidence="8" id="KW-0784">Thiamine biosynthesis</keyword>
<evidence type="ECO:0000256" key="4">
    <source>
        <dbReference type="ARBA" id="ARBA00009879"/>
    </source>
</evidence>
<comment type="pathway">
    <text evidence="3">Cofactor biosynthesis; thiamine diphosphate biosynthesis; 4-amino-2-methyl-5-diphosphomethylpyrimidine from 5-amino-1-(5-phospho-D-ribosyl)imidazole: step 3/3.</text>
</comment>
<evidence type="ECO:0000313" key="14">
    <source>
        <dbReference type="Proteomes" id="UP000189661"/>
    </source>
</evidence>
<reference evidence="13 14" key="1">
    <citation type="submission" date="2017-01" db="EMBL/GenBank/DDBJ databases">
        <title>Planococcus faecalis genome complete sequence.</title>
        <authorList>
            <person name="Lee P.C."/>
        </authorList>
    </citation>
    <scope>NUCLEOTIDE SEQUENCE [LARGE SCALE GENOMIC DNA]</scope>
    <source>
        <strain evidence="13 14">AJ003</strain>
    </source>
</reference>
<name>A0ABM6IVM0_9BACL</name>
<evidence type="ECO:0000256" key="11">
    <source>
        <dbReference type="ARBA" id="ARBA00043176"/>
    </source>
</evidence>
<comment type="catalytic activity">
    <reaction evidence="2">
        <text>4-amino-2-methyl-5-(phosphooxymethyl)pyrimidine + ATP = 4-amino-2-methyl-5-(diphosphooxymethyl)pyrimidine + ADP</text>
        <dbReference type="Rhea" id="RHEA:19893"/>
        <dbReference type="ChEBI" id="CHEBI:30616"/>
        <dbReference type="ChEBI" id="CHEBI:57841"/>
        <dbReference type="ChEBI" id="CHEBI:58354"/>
        <dbReference type="ChEBI" id="CHEBI:456216"/>
        <dbReference type="EC" id="2.7.4.7"/>
    </reaction>
</comment>
<evidence type="ECO:0000256" key="6">
    <source>
        <dbReference type="ARBA" id="ARBA00012963"/>
    </source>
</evidence>
<evidence type="ECO:0000256" key="7">
    <source>
        <dbReference type="ARBA" id="ARBA00019161"/>
    </source>
</evidence>
<sequence>MTKTPQTLTIAGSDSGGGAGIQADLKTFQELDVYGTSVITAVTAQNTMGVSAIYPMSAQAVHMQLEAVASDFELTALKTGMLFNSEIIKEVATAIHKFDWKNVVVDPVMIAKGGADLLQQEAVDAVKTHLLPLALLVTPNIPEAEALTGIPITDVSSRQHAAEKILSLGAKSVVIKGGHAMDRDYAEDYFLQADGESFVYRAARISTKQTHGTGCTFAAAVTAELAKGQQLKDAIFTAKQFIQAALSEPLNIGQGYGPTNHAAYKARIVEKREAHKIEVFY</sequence>
<evidence type="ECO:0000256" key="3">
    <source>
        <dbReference type="ARBA" id="ARBA00004769"/>
    </source>
</evidence>
<dbReference type="EC" id="2.7.4.7" evidence="6"/>
<evidence type="ECO:0000256" key="8">
    <source>
        <dbReference type="ARBA" id="ARBA00022977"/>
    </source>
</evidence>
<dbReference type="Proteomes" id="UP000189661">
    <property type="component" value="Chromosome"/>
</dbReference>
<accession>A0ABM6IVM0</accession>
<dbReference type="Gene3D" id="3.40.1190.20">
    <property type="match status" value="1"/>
</dbReference>
<dbReference type="PANTHER" id="PTHR20858:SF17">
    <property type="entry name" value="HYDROXYMETHYLPYRIMIDINE_PHOSPHOMETHYLPYRIMIDINE KINASE THI20-RELATED"/>
    <property type="match status" value="1"/>
</dbReference>
<evidence type="ECO:0000256" key="5">
    <source>
        <dbReference type="ARBA" id="ARBA00012135"/>
    </source>
</evidence>
<dbReference type="InterPro" id="IPR013749">
    <property type="entry name" value="PM/HMP-P_kinase-1"/>
</dbReference>
<dbReference type="SUPFAM" id="SSF53613">
    <property type="entry name" value="Ribokinase-like"/>
    <property type="match status" value="1"/>
</dbReference>
<keyword evidence="13" id="KW-0808">Transferase</keyword>
<evidence type="ECO:0000313" key="13">
    <source>
        <dbReference type="EMBL" id="AQU80622.1"/>
    </source>
</evidence>
<keyword evidence="13" id="KW-0418">Kinase</keyword>
<dbReference type="CDD" id="cd01169">
    <property type="entry name" value="HMPP_kinase"/>
    <property type="match status" value="1"/>
</dbReference>
<comment type="catalytic activity">
    <reaction evidence="1">
        <text>4-amino-5-hydroxymethyl-2-methylpyrimidine + ATP = 4-amino-2-methyl-5-(phosphooxymethyl)pyrimidine + ADP + H(+)</text>
        <dbReference type="Rhea" id="RHEA:23096"/>
        <dbReference type="ChEBI" id="CHEBI:15378"/>
        <dbReference type="ChEBI" id="CHEBI:16892"/>
        <dbReference type="ChEBI" id="CHEBI:30616"/>
        <dbReference type="ChEBI" id="CHEBI:58354"/>
        <dbReference type="ChEBI" id="CHEBI:456216"/>
        <dbReference type="EC" id="2.7.1.49"/>
    </reaction>
</comment>
<evidence type="ECO:0000259" key="12">
    <source>
        <dbReference type="Pfam" id="PF08543"/>
    </source>
</evidence>
<evidence type="ECO:0000256" key="9">
    <source>
        <dbReference type="ARBA" id="ARBA00037917"/>
    </source>
</evidence>
<dbReference type="EMBL" id="CP019401">
    <property type="protein sequence ID" value="AQU80622.1"/>
    <property type="molecule type" value="Genomic_DNA"/>
</dbReference>
<evidence type="ECO:0000256" key="1">
    <source>
        <dbReference type="ARBA" id="ARBA00000151"/>
    </source>
</evidence>
<comment type="similarity">
    <text evidence="4">Belongs to the ThiD family.</text>
</comment>